<keyword evidence="3" id="KW-1185">Reference proteome</keyword>
<name>E4XP32_OIKDI</name>
<feature type="transmembrane region" description="Helical" evidence="1">
    <location>
        <begin position="41"/>
        <end position="60"/>
    </location>
</feature>
<accession>E4XP32</accession>
<sequence length="221" mass="24185">MKRVAIFLAVIIIELILAIGGLGVSAYLYAKVPDPQNVLSMVPLCFMSYAVFVTILGALAGKCHSHWLLLFHLIFGFIAIIGFCGSTVISGMWLGSKAVLPISSLDNSTLTSFREICNLDDLGTDLDRVETNNSTDAEEPFPGIDIDRSTVLEYMRLFRLCDASKLASDIILGRTSETSAYVVNIILALCIFSGTCFVFYSLTFITGVCFMNEIKTYGWSA</sequence>
<feature type="transmembrane region" description="Helical" evidence="1">
    <location>
        <begin position="181"/>
        <end position="205"/>
    </location>
</feature>
<keyword evidence="1" id="KW-0472">Membrane</keyword>
<evidence type="ECO:0000313" key="3">
    <source>
        <dbReference type="Proteomes" id="UP000001307"/>
    </source>
</evidence>
<evidence type="ECO:0008006" key="4">
    <source>
        <dbReference type="Google" id="ProtNLM"/>
    </source>
</evidence>
<dbReference type="EMBL" id="FN653089">
    <property type="protein sequence ID" value="CBY11620.1"/>
    <property type="molecule type" value="Genomic_DNA"/>
</dbReference>
<gene>
    <name evidence="2" type="ORF">GSOID_T00016792001</name>
</gene>
<keyword evidence="1" id="KW-0812">Transmembrane</keyword>
<evidence type="ECO:0000313" key="2">
    <source>
        <dbReference type="EMBL" id="CBY11620.1"/>
    </source>
</evidence>
<dbReference type="AlphaFoldDB" id="E4XP32"/>
<dbReference type="Proteomes" id="UP000001307">
    <property type="component" value="Unassembled WGS sequence"/>
</dbReference>
<feature type="transmembrane region" description="Helical" evidence="1">
    <location>
        <begin position="67"/>
        <end position="94"/>
    </location>
</feature>
<keyword evidence="1" id="KW-1133">Transmembrane helix</keyword>
<protein>
    <recommendedName>
        <fullName evidence="4">Tetraspanin</fullName>
    </recommendedName>
</protein>
<proteinExistence type="predicted"/>
<feature type="transmembrane region" description="Helical" evidence="1">
    <location>
        <begin position="7"/>
        <end position="29"/>
    </location>
</feature>
<evidence type="ECO:0000256" key="1">
    <source>
        <dbReference type="SAM" id="Phobius"/>
    </source>
</evidence>
<reference evidence="2" key="1">
    <citation type="journal article" date="2010" name="Science">
        <title>Plasticity of animal genome architecture unmasked by rapid evolution of a pelagic tunicate.</title>
        <authorList>
            <person name="Denoeud F."/>
            <person name="Henriet S."/>
            <person name="Mungpakdee S."/>
            <person name="Aury J.M."/>
            <person name="Da Silva C."/>
            <person name="Brinkmann H."/>
            <person name="Mikhaleva J."/>
            <person name="Olsen L.C."/>
            <person name="Jubin C."/>
            <person name="Canestro C."/>
            <person name="Bouquet J.M."/>
            <person name="Danks G."/>
            <person name="Poulain J."/>
            <person name="Campsteijn C."/>
            <person name="Adamski M."/>
            <person name="Cross I."/>
            <person name="Yadetie F."/>
            <person name="Muffato M."/>
            <person name="Louis A."/>
            <person name="Butcher S."/>
            <person name="Tsagkogeorga G."/>
            <person name="Konrad A."/>
            <person name="Singh S."/>
            <person name="Jensen M.F."/>
            <person name="Cong E.H."/>
            <person name="Eikeseth-Otteraa H."/>
            <person name="Noel B."/>
            <person name="Anthouard V."/>
            <person name="Porcel B.M."/>
            <person name="Kachouri-Lafond R."/>
            <person name="Nishino A."/>
            <person name="Ugolini M."/>
            <person name="Chourrout P."/>
            <person name="Nishida H."/>
            <person name="Aasland R."/>
            <person name="Huzurbazar S."/>
            <person name="Westhof E."/>
            <person name="Delsuc F."/>
            <person name="Lehrach H."/>
            <person name="Reinhardt R."/>
            <person name="Weissenbach J."/>
            <person name="Roy S.W."/>
            <person name="Artiguenave F."/>
            <person name="Postlethwait J.H."/>
            <person name="Manak J.R."/>
            <person name="Thompson E.M."/>
            <person name="Jaillon O."/>
            <person name="Du Pasquier L."/>
            <person name="Boudinot P."/>
            <person name="Liberles D.A."/>
            <person name="Volff J.N."/>
            <person name="Philippe H."/>
            <person name="Lenhard B."/>
            <person name="Roest Crollius H."/>
            <person name="Wincker P."/>
            <person name="Chourrout D."/>
        </authorList>
    </citation>
    <scope>NUCLEOTIDE SEQUENCE [LARGE SCALE GENOMIC DNA]</scope>
</reference>
<organism evidence="2">
    <name type="scientific">Oikopleura dioica</name>
    <name type="common">Tunicate</name>
    <dbReference type="NCBI Taxonomy" id="34765"/>
    <lineage>
        <taxon>Eukaryota</taxon>
        <taxon>Metazoa</taxon>
        <taxon>Chordata</taxon>
        <taxon>Tunicata</taxon>
        <taxon>Appendicularia</taxon>
        <taxon>Copelata</taxon>
        <taxon>Oikopleuridae</taxon>
        <taxon>Oikopleura</taxon>
    </lineage>
</organism>
<dbReference type="InParanoid" id="E4XP32"/>